<dbReference type="AlphaFoldDB" id="A0AAD4PUD0"/>
<organism evidence="1 2">
    <name type="scientific">Talaromyces proteolyticus</name>
    <dbReference type="NCBI Taxonomy" id="1131652"/>
    <lineage>
        <taxon>Eukaryota</taxon>
        <taxon>Fungi</taxon>
        <taxon>Dikarya</taxon>
        <taxon>Ascomycota</taxon>
        <taxon>Pezizomycotina</taxon>
        <taxon>Eurotiomycetes</taxon>
        <taxon>Eurotiomycetidae</taxon>
        <taxon>Eurotiales</taxon>
        <taxon>Trichocomaceae</taxon>
        <taxon>Talaromyces</taxon>
        <taxon>Talaromyces sect. Bacilispori</taxon>
    </lineage>
</organism>
<sequence length="356" mass="41122">MCPGNIQGGVWLDPRHQEWNILVPGLKQRLVVRQLYSRDLCKTRILFQPENQWSAWYRLVRNHTPEPAIRSLPHSPRKLTRFELLPTEILLMVINDASLSDEDLMSIGLTSPIFWYWIIHYIWKDTNREIWSLANLPIACTGSYLEDLPKGFVENDLLVNSVLNDICLCSSAPFERKANWAAFTTYQPMKPTSYMRWTMAFNGSLSRGAGIPAKMLKKLRNDLSSACSPSRVEKGAKKTWVLRNLTEKEYLRCKPPRNSLKNSSAYVDEEALRISIDDILLLKIIWTRFPPFGYRKGLILHHPWAAHAFDIIDLDPREKDELDRDQSWKDITNDIIKEMGNAANLTLRDGATSLIR</sequence>
<reference evidence="1" key="1">
    <citation type="submission" date="2021-12" db="EMBL/GenBank/DDBJ databases">
        <title>Convergent genome expansion in fungi linked to evolution of root-endophyte symbiosis.</title>
        <authorList>
            <consortium name="DOE Joint Genome Institute"/>
            <person name="Ke Y.-H."/>
            <person name="Bonito G."/>
            <person name="Liao H.-L."/>
            <person name="Looney B."/>
            <person name="Rojas-Flechas A."/>
            <person name="Nash J."/>
            <person name="Hameed K."/>
            <person name="Schadt C."/>
            <person name="Martin F."/>
            <person name="Crous P.W."/>
            <person name="Miettinen O."/>
            <person name="Magnuson J.K."/>
            <person name="Labbe J."/>
            <person name="Jacobson D."/>
            <person name="Doktycz M.J."/>
            <person name="Veneault-Fourrey C."/>
            <person name="Kuo A."/>
            <person name="Mondo S."/>
            <person name="Calhoun S."/>
            <person name="Riley R."/>
            <person name="Ohm R."/>
            <person name="LaButti K."/>
            <person name="Andreopoulos B."/>
            <person name="Pangilinan J."/>
            <person name="Nolan M."/>
            <person name="Tritt A."/>
            <person name="Clum A."/>
            <person name="Lipzen A."/>
            <person name="Daum C."/>
            <person name="Barry K."/>
            <person name="Grigoriev I.V."/>
            <person name="Vilgalys R."/>
        </authorList>
    </citation>
    <scope>NUCLEOTIDE SEQUENCE</scope>
    <source>
        <strain evidence="1">PMI_201</strain>
    </source>
</reference>
<comment type="caution">
    <text evidence="1">The sequence shown here is derived from an EMBL/GenBank/DDBJ whole genome shotgun (WGS) entry which is preliminary data.</text>
</comment>
<protein>
    <submittedName>
        <fullName evidence="1">Uncharacterized protein</fullName>
    </submittedName>
</protein>
<dbReference type="GeneID" id="70251865"/>
<proteinExistence type="predicted"/>
<dbReference type="EMBL" id="JAJTJA010000016">
    <property type="protein sequence ID" value="KAH8689163.1"/>
    <property type="molecule type" value="Genomic_DNA"/>
</dbReference>
<name>A0AAD4PUD0_9EURO</name>
<gene>
    <name evidence="1" type="ORF">BGW36DRAFT_442400</name>
</gene>
<accession>A0AAD4PUD0</accession>
<evidence type="ECO:0000313" key="2">
    <source>
        <dbReference type="Proteomes" id="UP001201262"/>
    </source>
</evidence>
<keyword evidence="2" id="KW-1185">Reference proteome</keyword>
<dbReference type="Proteomes" id="UP001201262">
    <property type="component" value="Unassembled WGS sequence"/>
</dbReference>
<dbReference type="RefSeq" id="XP_046065589.1">
    <property type="nucleotide sequence ID" value="XM_046221578.1"/>
</dbReference>
<evidence type="ECO:0000313" key="1">
    <source>
        <dbReference type="EMBL" id="KAH8689163.1"/>
    </source>
</evidence>